<accession>A0AA39M6A6</accession>
<evidence type="ECO:0000256" key="1">
    <source>
        <dbReference type="SAM" id="MobiDB-lite"/>
    </source>
</evidence>
<feature type="region of interest" description="Disordered" evidence="1">
    <location>
        <begin position="27"/>
        <end position="56"/>
    </location>
</feature>
<dbReference type="EMBL" id="JAUCMV010000001">
    <property type="protein sequence ID" value="KAK0423211.1"/>
    <property type="molecule type" value="Genomic_DNA"/>
</dbReference>
<proteinExistence type="predicted"/>
<name>A0AA39M6A6_9BILA</name>
<keyword evidence="3" id="KW-1185">Reference proteome</keyword>
<dbReference type="Proteomes" id="UP001175271">
    <property type="component" value="Unassembled WGS sequence"/>
</dbReference>
<organism evidence="2 3">
    <name type="scientific">Steinernema hermaphroditum</name>
    <dbReference type="NCBI Taxonomy" id="289476"/>
    <lineage>
        <taxon>Eukaryota</taxon>
        <taxon>Metazoa</taxon>
        <taxon>Ecdysozoa</taxon>
        <taxon>Nematoda</taxon>
        <taxon>Chromadorea</taxon>
        <taxon>Rhabditida</taxon>
        <taxon>Tylenchina</taxon>
        <taxon>Panagrolaimomorpha</taxon>
        <taxon>Strongyloidoidea</taxon>
        <taxon>Steinernematidae</taxon>
        <taxon>Steinernema</taxon>
    </lineage>
</organism>
<evidence type="ECO:0000313" key="2">
    <source>
        <dbReference type="EMBL" id="KAK0423211.1"/>
    </source>
</evidence>
<protein>
    <submittedName>
        <fullName evidence="2">Uncharacterized protein</fullName>
    </submittedName>
</protein>
<reference evidence="2" key="1">
    <citation type="submission" date="2023-06" db="EMBL/GenBank/DDBJ databases">
        <title>Genomic analysis of the entomopathogenic nematode Steinernema hermaphroditum.</title>
        <authorList>
            <person name="Schwarz E.M."/>
            <person name="Heppert J.K."/>
            <person name="Baniya A."/>
            <person name="Schwartz H.T."/>
            <person name="Tan C.-H."/>
            <person name="Antoshechkin I."/>
            <person name="Sternberg P.W."/>
            <person name="Goodrich-Blair H."/>
            <person name="Dillman A.R."/>
        </authorList>
    </citation>
    <scope>NUCLEOTIDE SEQUENCE</scope>
    <source>
        <strain evidence="2">PS9179</strain>
        <tissue evidence="2">Whole animal</tissue>
    </source>
</reference>
<evidence type="ECO:0000313" key="3">
    <source>
        <dbReference type="Proteomes" id="UP001175271"/>
    </source>
</evidence>
<dbReference type="AlphaFoldDB" id="A0AA39M6A6"/>
<gene>
    <name evidence="2" type="ORF">QR680_008028</name>
</gene>
<comment type="caution">
    <text evidence="2">The sequence shown here is derived from an EMBL/GenBank/DDBJ whole genome shotgun (WGS) entry which is preliminary data.</text>
</comment>
<sequence length="164" mass="18973">MDMFALYTLVIVLSIIVVTVRKRFGSRSGDDEEESIHSNGSIRTQKRSYQRQTAENENLRSMSIEELSSLNRRQLLTTDRYWREIFRRFNGDLPPDNINLNMQNPRNALTVLQEVLPRGGLHAAANSDIHCEVLKYLRKRYASSSEYQIEVDADNDTVTLIHSK</sequence>